<dbReference type="GO" id="GO:0003713">
    <property type="term" value="F:transcription coactivator activity"/>
    <property type="evidence" value="ECO:0007669"/>
    <property type="project" value="InterPro"/>
</dbReference>
<sequence length="269" mass="30975">MKFTHLGLKSKRLHIHCEALQLKLWEQAQEHLCPPLSKPTVVMIENWKKMMLTCHKCVKMDLFRMEQNRHINRNSDLLQELEDLSLGNSKSLDFKELVDLNHGPKPASLRAHGGSVKAKGRIFLSNVRMVLVADKPTQIFTAFDMPLLYVHDEKFHQPVFHCNNISGSVEPVVPYDQNRAMYPTHSFKILFKHGGCGTFVPLFFNLIKSVRQYNQQFDSGNTTYVDPLRAAQTPVDEMMNCAYVDPSDPTKIYLQQPAPEAHRRDTYHT</sequence>
<organism evidence="1 2">
    <name type="scientific">Mikania micrantha</name>
    <name type="common">bitter vine</name>
    <dbReference type="NCBI Taxonomy" id="192012"/>
    <lineage>
        <taxon>Eukaryota</taxon>
        <taxon>Viridiplantae</taxon>
        <taxon>Streptophyta</taxon>
        <taxon>Embryophyta</taxon>
        <taxon>Tracheophyta</taxon>
        <taxon>Spermatophyta</taxon>
        <taxon>Magnoliopsida</taxon>
        <taxon>eudicotyledons</taxon>
        <taxon>Gunneridae</taxon>
        <taxon>Pentapetalae</taxon>
        <taxon>asterids</taxon>
        <taxon>campanulids</taxon>
        <taxon>Asterales</taxon>
        <taxon>Asteraceae</taxon>
        <taxon>Asteroideae</taxon>
        <taxon>Heliantheae alliance</taxon>
        <taxon>Eupatorieae</taxon>
        <taxon>Mikania</taxon>
    </lineage>
</organism>
<dbReference type="PANTHER" id="PTHR31606:SF12">
    <property type="entry name" value="PH DOMAIN-LIKE PROTEIN-RELATED"/>
    <property type="match status" value="1"/>
</dbReference>
<evidence type="ECO:0000313" key="1">
    <source>
        <dbReference type="EMBL" id="KAD3338463.1"/>
    </source>
</evidence>
<dbReference type="GO" id="GO:0031490">
    <property type="term" value="F:chromatin DNA binding"/>
    <property type="evidence" value="ECO:0007669"/>
    <property type="project" value="TreeGrafter"/>
</dbReference>
<name>A0A5N6MDJ6_9ASTR</name>
<gene>
    <name evidence="1" type="ORF">E3N88_33984</name>
</gene>
<dbReference type="GO" id="GO:0005634">
    <property type="term" value="C:nucleus"/>
    <property type="evidence" value="ECO:0007669"/>
    <property type="project" value="TreeGrafter"/>
</dbReference>
<keyword evidence="2" id="KW-1185">Reference proteome</keyword>
<protein>
    <recommendedName>
        <fullName evidence="3">GRAM domain-containing protein</fullName>
    </recommendedName>
</protein>
<comment type="caution">
    <text evidence="1">The sequence shown here is derived from an EMBL/GenBank/DDBJ whole genome shotgun (WGS) entry which is preliminary data.</text>
</comment>
<dbReference type="AlphaFoldDB" id="A0A5N6MDJ6"/>
<dbReference type="OrthoDB" id="1259151at2759"/>
<dbReference type="Proteomes" id="UP000326396">
    <property type="component" value="Linkage Group LG6"/>
</dbReference>
<dbReference type="SUPFAM" id="SSF50729">
    <property type="entry name" value="PH domain-like"/>
    <property type="match status" value="1"/>
</dbReference>
<dbReference type="EMBL" id="SZYD01000016">
    <property type="protein sequence ID" value="KAD3338463.1"/>
    <property type="molecule type" value="Genomic_DNA"/>
</dbReference>
<evidence type="ECO:0000313" key="2">
    <source>
        <dbReference type="Proteomes" id="UP000326396"/>
    </source>
</evidence>
<dbReference type="CDD" id="cd13214">
    <property type="entry name" value="PH-GRAM_WBP2"/>
    <property type="match status" value="1"/>
</dbReference>
<dbReference type="InterPro" id="IPR044852">
    <property type="entry name" value="WBP2-like"/>
</dbReference>
<accession>A0A5N6MDJ6</accession>
<proteinExistence type="predicted"/>
<dbReference type="PANTHER" id="PTHR31606">
    <property type="entry name" value="WW DOMAIN BINDING PROTEIN 2, ISOFORM E"/>
    <property type="match status" value="1"/>
</dbReference>
<reference evidence="1 2" key="1">
    <citation type="submission" date="2019-05" db="EMBL/GenBank/DDBJ databases">
        <title>Mikania micrantha, genome provides insights into the molecular mechanism of rapid growth.</title>
        <authorList>
            <person name="Liu B."/>
        </authorList>
    </citation>
    <scope>NUCLEOTIDE SEQUENCE [LARGE SCALE GENOMIC DNA]</scope>
    <source>
        <strain evidence="1">NLD-2019</strain>
        <tissue evidence="1">Leaf</tissue>
    </source>
</reference>
<evidence type="ECO:0008006" key="3">
    <source>
        <dbReference type="Google" id="ProtNLM"/>
    </source>
</evidence>